<dbReference type="Pfam" id="PF03719">
    <property type="entry name" value="Ribosomal_S5_C"/>
    <property type="match status" value="1"/>
</dbReference>
<dbReference type="OrthoDB" id="10253125at2759"/>
<dbReference type="GO" id="GO:0003723">
    <property type="term" value="F:RNA binding"/>
    <property type="evidence" value="ECO:0007669"/>
    <property type="project" value="InterPro"/>
</dbReference>
<dbReference type="InterPro" id="IPR013810">
    <property type="entry name" value="Ribosomal_uS5_N"/>
</dbReference>
<dbReference type="SUPFAM" id="SSF54211">
    <property type="entry name" value="Ribosomal protein S5 domain 2-like"/>
    <property type="match status" value="1"/>
</dbReference>
<dbReference type="InterPro" id="IPR005324">
    <property type="entry name" value="Ribosomal_uS5_C"/>
</dbReference>
<feature type="domain" description="S5 DRBM" evidence="8">
    <location>
        <begin position="58"/>
        <end position="121"/>
    </location>
</feature>
<dbReference type="InterPro" id="IPR020568">
    <property type="entry name" value="Ribosomal_Su5_D2-typ_SF"/>
</dbReference>
<dbReference type="PANTHER" id="PTHR13718">
    <property type="entry name" value="RIBOSOMAL S SUBUNIT"/>
    <property type="match status" value="1"/>
</dbReference>
<dbReference type="InterPro" id="IPR005711">
    <property type="entry name" value="Ribosomal_uS5_euk/arc"/>
</dbReference>
<evidence type="ECO:0000313" key="10">
    <source>
        <dbReference type="Proteomes" id="UP000192356"/>
    </source>
</evidence>
<organism evidence="9 10">
    <name type="scientific">Hepatospora eriocheir</name>
    <dbReference type="NCBI Taxonomy" id="1081669"/>
    <lineage>
        <taxon>Eukaryota</taxon>
        <taxon>Fungi</taxon>
        <taxon>Fungi incertae sedis</taxon>
        <taxon>Microsporidia</taxon>
        <taxon>Hepatosporidae</taxon>
        <taxon>Hepatospora</taxon>
    </lineage>
</organism>
<dbReference type="PANTHER" id="PTHR13718:SF4">
    <property type="entry name" value="40S RIBOSOMAL PROTEIN S2"/>
    <property type="match status" value="1"/>
</dbReference>
<dbReference type="GO" id="GO:0022627">
    <property type="term" value="C:cytosolic small ribosomal subunit"/>
    <property type="evidence" value="ECO:0007669"/>
    <property type="project" value="TreeGrafter"/>
</dbReference>
<keyword evidence="3 6" id="KW-0687">Ribonucleoprotein</keyword>
<keyword evidence="2 6" id="KW-0689">Ribosomal protein</keyword>
<dbReference type="Gene3D" id="3.30.230.10">
    <property type="match status" value="1"/>
</dbReference>
<evidence type="ECO:0000256" key="2">
    <source>
        <dbReference type="ARBA" id="ARBA00022980"/>
    </source>
</evidence>
<dbReference type="Pfam" id="PF00333">
    <property type="entry name" value="Ribosomal_S5"/>
    <property type="match status" value="1"/>
</dbReference>
<evidence type="ECO:0000256" key="6">
    <source>
        <dbReference type="PROSITE-ProRule" id="PRU00268"/>
    </source>
</evidence>
<dbReference type="InterPro" id="IPR014721">
    <property type="entry name" value="Ribsml_uS5_D2-typ_fold_subgr"/>
</dbReference>
<dbReference type="EMBL" id="LVKB01000001">
    <property type="protein sequence ID" value="ORD98112.1"/>
    <property type="molecule type" value="Genomic_DNA"/>
</dbReference>
<accession>A0A1X0QEE4</accession>
<dbReference type="VEuPathDB" id="MicrosporidiaDB:A0H76_2940"/>
<dbReference type="VEuPathDB" id="MicrosporidiaDB:HERIO_14"/>
<dbReference type="Proteomes" id="UP000192356">
    <property type="component" value="Unassembled WGS sequence"/>
</dbReference>
<comment type="caution">
    <text evidence="9">The sequence shown here is derived from an EMBL/GenBank/DDBJ whole genome shotgun (WGS) entry which is preliminary data.</text>
</comment>
<name>A0A1X0QEE4_9MICR</name>
<dbReference type="InterPro" id="IPR000851">
    <property type="entry name" value="Ribosomal_uS5"/>
</dbReference>
<dbReference type="GO" id="GO:0003735">
    <property type="term" value="F:structural constituent of ribosome"/>
    <property type="evidence" value="ECO:0007669"/>
    <property type="project" value="UniProtKB-UniRule"/>
</dbReference>
<evidence type="ECO:0000313" key="9">
    <source>
        <dbReference type="EMBL" id="ORD98112.1"/>
    </source>
</evidence>
<evidence type="ECO:0000256" key="5">
    <source>
        <dbReference type="ARBA" id="ARBA00035407"/>
    </source>
</evidence>
<proteinExistence type="inferred from homology"/>
<dbReference type="PROSITE" id="PS50881">
    <property type="entry name" value="S5_DSRBD"/>
    <property type="match status" value="1"/>
</dbReference>
<comment type="similarity">
    <text evidence="1 7">Belongs to the universal ribosomal protein uS5 family.</text>
</comment>
<evidence type="ECO:0000256" key="7">
    <source>
        <dbReference type="RuleBase" id="RU003823"/>
    </source>
</evidence>
<dbReference type="Gene3D" id="3.30.160.20">
    <property type="match status" value="1"/>
</dbReference>
<evidence type="ECO:0000256" key="3">
    <source>
        <dbReference type="ARBA" id="ARBA00023274"/>
    </source>
</evidence>
<keyword evidence="10" id="KW-1185">Reference proteome</keyword>
<dbReference type="GO" id="GO:0006412">
    <property type="term" value="P:translation"/>
    <property type="evidence" value="ECO:0007669"/>
    <property type="project" value="InterPro"/>
</dbReference>
<dbReference type="SUPFAM" id="SSF54768">
    <property type="entry name" value="dsRNA-binding domain-like"/>
    <property type="match status" value="1"/>
</dbReference>
<dbReference type="AlphaFoldDB" id="A0A1X0QEE4"/>
<protein>
    <recommendedName>
        <fullName evidence="4">Small ribosomal subunit protein uS5</fullName>
    </recommendedName>
    <alternativeName>
        <fullName evidence="5">40S ribosomal protein S2</fullName>
    </alternativeName>
</protein>
<evidence type="ECO:0000256" key="4">
    <source>
        <dbReference type="ARBA" id="ARBA00035255"/>
    </source>
</evidence>
<evidence type="ECO:0000256" key="1">
    <source>
        <dbReference type="ARBA" id="ARBA00008945"/>
    </source>
</evidence>
<gene>
    <name evidence="9" type="primary">RS24</name>
    <name evidence="9" type="ORF">HERIO_14</name>
</gene>
<sequence>MNKPRRKNVNNEKEFIPQTELGYLVKKGFIKSIDEIFDHSLSIKEYQIVDTLMGFKKLKEEVLDVSDVQKQCKAGQISSKKAVVVVGNEDGYIGVGTASAKEFADAVRKAAVKAKLNLFRVRRGQWQGEGQSVHTIAASGSGKSGAKTIKIIPAPIGTGNNYGRIPSTIFKLAGIKDVFIKSYGGSKVRENSIKALIEAIQNASSFCMPVDWDSKEKKLNPLILHSQYLMNFTPGNKL</sequence>
<evidence type="ECO:0000259" key="8">
    <source>
        <dbReference type="PROSITE" id="PS50881"/>
    </source>
</evidence>
<reference evidence="9 10" key="1">
    <citation type="journal article" date="2017" name="Environ. Microbiol.">
        <title>Decay of the glycolytic pathway and adaptation to intranuclear parasitism within Enterocytozoonidae microsporidia.</title>
        <authorList>
            <person name="Wiredu Boakye D."/>
            <person name="Jaroenlak P."/>
            <person name="Prachumwat A."/>
            <person name="Williams T.A."/>
            <person name="Bateman K.S."/>
            <person name="Itsathitphaisarn O."/>
            <person name="Sritunyalucksana K."/>
            <person name="Paszkiewicz K.H."/>
            <person name="Moore K.A."/>
            <person name="Stentiford G.D."/>
            <person name="Williams B.A."/>
        </authorList>
    </citation>
    <scope>NUCLEOTIDE SEQUENCE [LARGE SCALE GENOMIC DNA]</scope>
    <source>
        <strain evidence="9 10">GB1</strain>
    </source>
</reference>
<dbReference type="NCBIfam" id="TIGR01020">
    <property type="entry name" value="uS5_euk_arch"/>
    <property type="match status" value="1"/>
</dbReference>